<dbReference type="Proteomes" id="UP000318693">
    <property type="component" value="Unassembled WGS sequence"/>
</dbReference>
<dbReference type="InterPro" id="IPR006076">
    <property type="entry name" value="FAD-dep_OxRdtase"/>
</dbReference>
<evidence type="ECO:0000313" key="3">
    <source>
        <dbReference type="EMBL" id="TRW45797.1"/>
    </source>
</evidence>
<gene>
    <name evidence="3" type="ORF">FJ693_07855</name>
</gene>
<dbReference type="Gene3D" id="3.30.9.10">
    <property type="entry name" value="D-Amino Acid Oxidase, subunit A, domain 2"/>
    <property type="match status" value="1"/>
</dbReference>
<dbReference type="AlphaFoldDB" id="A0A552WST1"/>
<name>A0A552WST1_9MICO</name>
<evidence type="ECO:0000256" key="1">
    <source>
        <dbReference type="ARBA" id="ARBA00023002"/>
    </source>
</evidence>
<evidence type="ECO:0000259" key="2">
    <source>
        <dbReference type="Pfam" id="PF01266"/>
    </source>
</evidence>
<dbReference type="InterPro" id="IPR036188">
    <property type="entry name" value="FAD/NAD-bd_sf"/>
</dbReference>
<dbReference type="SUPFAM" id="SSF51905">
    <property type="entry name" value="FAD/NAD(P)-binding domain"/>
    <property type="match status" value="1"/>
</dbReference>
<dbReference type="PANTHER" id="PTHR13847:SF289">
    <property type="entry name" value="GLYCINE OXIDASE"/>
    <property type="match status" value="1"/>
</dbReference>
<dbReference type="Gene3D" id="3.50.50.60">
    <property type="entry name" value="FAD/NAD(P)-binding domain"/>
    <property type="match status" value="1"/>
</dbReference>
<comment type="caution">
    <text evidence="3">The sequence shown here is derived from an EMBL/GenBank/DDBJ whole genome shotgun (WGS) entry which is preliminary data.</text>
</comment>
<dbReference type="GO" id="GO:0016491">
    <property type="term" value="F:oxidoreductase activity"/>
    <property type="evidence" value="ECO:0007669"/>
    <property type="project" value="UniProtKB-KW"/>
</dbReference>
<keyword evidence="1" id="KW-0560">Oxidoreductase</keyword>
<dbReference type="Pfam" id="PF01266">
    <property type="entry name" value="DAO"/>
    <property type="match status" value="1"/>
</dbReference>
<evidence type="ECO:0000313" key="4">
    <source>
        <dbReference type="Proteomes" id="UP000318693"/>
    </source>
</evidence>
<dbReference type="PANTHER" id="PTHR13847">
    <property type="entry name" value="SARCOSINE DEHYDROGENASE-RELATED"/>
    <property type="match status" value="1"/>
</dbReference>
<sequence length="442" mass="47055">MQSGACCIRIGRHAATCRECRPLEPRADLLGVNHTDVDRSTAPTSSLWREAGDVRDICVIGAGIVGASVAFQLSRFEDVRVSVVDVGYPGAGTTEAGTGWISARGTADARYRELRLLAMDEHHRLATWFPSSPWMTTGGTLQVEDEAADFDSLVEECIAADYPVEVLSAAEVNAQLEPHVAFARPDLRVAHFLHEFTVAGSLLARTLFHAATDNGAIGHFGSRVLRLEQLGERHRVVLDDGTVLEADVVVNAAGARADEIAATYDIAMPLTPEAGMGIHVQAVGNPLRRMITVKELAAKPETDGIIRLRSLVGWKTGEGHSSPDPGFTGGMERNAFVRHVLSQAEQLLPSIAPIRAIATRVGVRPMPADGLPRVGAVSSVPGYFEAVMHSGGVLAPLVGRLLAEEIVTGEQSPELAAYRPDRFLGAPVRTAHVAGDAVGSTL</sequence>
<protein>
    <submittedName>
        <fullName evidence="3">FAD-dependent oxidoreductase</fullName>
    </submittedName>
</protein>
<organism evidence="3 4">
    <name type="scientific">Georgenia yuyongxinii</name>
    <dbReference type="NCBI Taxonomy" id="2589797"/>
    <lineage>
        <taxon>Bacteria</taxon>
        <taxon>Bacillati</taxon>
        <taxon>Actinomycetota</taxon>
        <taxon>Actinomycetes</taxon>
        <taxon>Micrococcales</taxon>
        <taxon>Bogoriellaceae</taxon>
        <taxon>Georgenia</taxon>
    </lineage>
</organism>
<keyword evidence="4" id="KW-1185">Reference proteome</keyword>
<dbReference type="EMBL" id="VJXR01000017">
    <property type="protein sequence ID" value="TRW45797.1"/>
    <property type="molecule type" value="Genomic_DNA"/>
</dbReference>
<feature type="domain" description="FAD dependent oxidoreductase" evidence="2">
    <location>
        <begin position="56"/>
        <end position="404"/>
    </location>
</feature>
<reference evidence="3 4" key="1">
    <citation type="submission" date="2019-07" db="EMBL/GenBank/DDBJ databases">
        <title>Georgenia wutianyii sp. nov. and Georgenia *** sp. nov. isolated from plateau pika (Ochotona curzoniae) in the Qinghai-Tibet plateau of China.</title>
        <authorList>
            <person name="Tian Z."/>
        </authorList>
    </citation>
    <scope>NUCLEOTIDE SEQUENCE [LARGE SCALE GENOMIC DNA]</scope>
    <source>
        <strain evidence="3 4">Z446</strain>
    </source>
</reference>
<proteinExistence type="predicted"/>
<dbReference type="GO" id="GO:0005737">
    <property type="term" value="C:cytoplasm"/>
    <property type="evidence" value="ECO:0007669"/>
    <property type="project" value="TreeGrafter"/>
</dbReference>
<accession>A0A552WST1</accession>